<name>A0ABN3MXC4_9ACTN</name>
<gene>
    <name evidence="2" type="ORF">GCM10010406_53820</name>
</gene>
<reference evidence="2 3" key="1">
    <citation type="journal article" date="2019" name="Int. J. Syst. Evol. Microbiol.">
        <title>The Global Catalogue of Microorganisms (GCM) 10K type strain sequencing project: providing services to taxonomists for standard genome sequencing and annotation.</title>
        <authorList>
            <consortium name="The Broad Institute Genomics Platform"/>
            <consortium name="The Broad Institute Genome Sequencing Center for Infectious Disease"/>
            <person name="Wu L."/>
            <person name="Ma J."/>
        </authorList>
    </citation>
    <scope>NUCLEOTIDE SEQUENCE [LARGE SCALE GENOMIC DNA]</scope>
    <source>
        <strain evidence="2 3">JCM 6307</strain>
    </source>
</reference>
<dbReference type="EMBL" id="BAAATA010000053">
    <property type="protein sequence ID" value="GAA2510686.1"/>
    <property type="molecule type" value="Genomic_DNA"/>
</dbReference>
<dbReference type="RefSeq" id="WP_344386082.1">
    <property type="nucleotide sequence ID" value="NZ_BAAATA010000053.1"/>
</dbReference>
<organism evidence="2 3">
    <name type="scientific">Streptomyces thermolineatus</name>
    <dbReference type="NCBI Taxonomy" id="44033"/>
    <lineage>
        <taxon>Bacteria</taxon>
        <taxon>Bacillati</taxon>
        <taxon>Actinomycetota</taxon>
        <taxon>Actinomycetes</taxon>
        <taxon>Kitasatosporales</taxon>
        <taxon>Streptomycetaceae</taxon>
        <taxon>Streptomyces</taxon>
    </lineage>
</organism>
<dbReference type="Proteomes" id="UP001501358">
    <property type="component" value="Unassembled WGS sequence"/>
</dbReference>
<keyword evidence="2" id="KW-0449">Lipoprotein</keyword>
<feature type="signal peptide" evidence="1">
    <location>
        <begin position="1"/>
        <end position="19"/>
    </location>
</feature>
<dbReference type="Gene3D" id="2.50.20.20">
    <property type="match status" value="1"/>
</dbReference>
<dbReference type="InterPro" id="IPR029046">
    <property type="entry name" value="LolA/LolB/LppX"/>
</dbReference>
<protein>
    <submittedName>
        <fullName evidence="2">Lipoprotein</fullName>
    </submittedName>
</protein>
<keyword evidence="1" id="KW-0732">Signal</keyword>
<evidence type="ECO:0000313" key="2">
    <source>
        <dbReference type="EMBL" id="GAA2510686.1"/>
    </source>
</evidence>
<accession>A0ABN3MXC4</accession>
<proteinExistence type="predicted"/>
<evidence type="ECO:0000313" key="3">
    <source>
        <dbReference type="Proteomes" id="UP001501358"/>
    </source>
</evidence>
<feature type="chain" id="PRO_5046728041" evidence="1">
    <location>
        <begin position="20"/>
        <end position="289"/>
    </location>
</feature>
<comment type="caution">
    <text evidence="2">The sequence shown here is derived from an EMBL/GenBank/DDBJ whole genome shotgun (WGS) entry which is preliminary data.</text>
</comment>
<dbReference type="PROSITE" id="PS51257">
    <property type="entry name" value="PROKAR_LIPOPROTEIN"/>
    <property type="match status" value="1"/>
</dbReference>
<evidence type="ECO:0000256" key="1">
    <source>
        <dbReference type="SAM" id="SignalP"/>
    </source>
</evidence>
<sequence length="289" mass="29538">MVGRTGRAAAAAVSGAAAAAVLLGGCTGDADAGGHSSDRIASSPAEEVRGAADVLARSGTSRTTTTMSMDSGGTKITVRGSGGFDYARRRGRLTVVLPADASGERVRKPLGELIVPGSLYMKNRGAGVPEGKWVRVDTATLPDGNLVTGGATDPVTAADLLRGAREVELVGTTTVGGVRVRHFRGVSDIARAAEAVPEAAAKPLRAAARGFTGGRVPFDAYLDDRGRLRRIEQVFTFTGAAGAGAGRRAESRVVVRSVTELHDFGAPVVVELPDAADVYHGKVVSPAVP</sequence>
<dbReference type="SUPFAM" id="SSF89392">
    <property type="entry name" value="Prokaryotic lipoproteins and lipoprotein localization factors"/>
    <property type="match status" value="1"/>
</dbReference>
<keyword evidence="3" id="KW-1185">Reference proteome</keyword>